<feature type="transmembrane region" description="Helical" evidence="1">
    <location>
        <begin position="123"/>
        <end position="149"/>
    </location>
</feature>
<dbReference type="RefSeq" id="XP_019854325.1">
    <property type="nucleotide sequence ID" value="XM_019998766.1"/>
</dbReference>
<keyword evidence="1" id="KW-0472">Membrane</keyword>
<keyword evidence="1" id="KW-1133">Transmembrane helix</keyword>
<reference evidence="3" key="1">
    <citation type="journal article" date="2010" name="Nature">
        <title>The Amphimedon queenslandica genome and the evolution of animal complexity.</title>
        <authorList>
            <person name="Srivastava M."/>
            <person name="Simakov O."/>
            <person name="Chapman J."/>
            <person name="Fahey B."/>
            <person name="Gauthier M.E."/>
            <person name="Mitros T."/>
            <person name="Richards G.S."/>
            <person name="Conaco C."/>
            <person name="Dacre M."/>
            <person name="Hellsten U."/>
            <person name="Larroux C."/>
            <person name="Putnam N.H."/>
            <person name="Stanke M."/>
            <person name="Adamska M."/>
            <person name="Darling A."/>
            <person name="Degnan S.M."/>
            <person name="Oakley T.H."/>
            <person name="Plachetzki D.C."/>
            <person name="Zhai Y."/>
            <person name="Adamski M."/>
            <person name="Calcino A."/>
            <person name="Cummins S.F."/>
            <person name="Goodstein D.M."/>
            <person name="Harris C."/>
            <person name="Jackson D.J."/>
            <person name="Leys S.P."/>
            <person name="Shu S."/>
            <person name="Woodcroft B.J."/>
            <person name="Vervoort M."/>
            <person name="Kosik K.S."/>
            <person name="Manning G."/>
            <person name="Degnan B.M."/>
            <person name="Rokhsar D.S."/>
        </authorList>
    </citation>
    <scope>NUCLEOTIDE SEQUENCE [LARGE SCALE GENOMIC DNA]</scope>
</reference>
<evidence type="ECO:0000256" key="1">
    <source>
        <dbReference type="SAM" id="Phobius"/>
    </source>
</evidence>
<keyword evidence="3" id="KW-1185">Reference proteome</keyword>
<keyword evidence="1" id="KW-0812">Transmembrane</keyword>
<feature type="transmembrane region" description="Helical" evidence="1">
    <location>
        <begin position="77"/>
        <end position="102"/>
    </location>
</feature>
<dbReference type="EnsemblMetazoa" id="XM_019998766.1">
    <property type="protein sequence ID" value="XP_019854325.1"/>
    <property type="gene ID" value="LOC109583424"/>
</dbReference>
<dbReference type="GeneID" id="109583424"/>
<name>A0AAN0JBD6_AMPQE</name>
<proteinExistence type="predicted"/>
<protein>
    <submittedName>
        <fullName evidence="2">Uncharacterized protein</fullName>
    </submittedName>
</protein>
<evidence type="ECO:0000313" key="2">
    <source>
        <dbReference type="EnsemblMetazoa" id="XP_019854325.1"/>
    </source>
</evidence>
<reference evidence="2" key="2">
    <citation type="submission" date="2024-06" db="UniProtKB">
        <authorList>
            <consortium name="EnsemblMetazoa"/>
        </authorList>
    </citation>
    <scope>IDENTIFICATION</scope>
</reference>
<accession>A0AAN0JBD6</accession>
<sequence length="155" mass="16849">MQYQRSHAASFATDPNPIYGGFDRDIYRPVSPLSPLLHNNAVPAPVIENQYHSVPSGPRSEQEIRGGFAVNTQRLHLAAFIMTIVCLSLTCGLTIPCAGAIFCCLRKASNAKTMSQRRTYMKIAFISSAFYVVILTVLILMAANIGLLVGGGLFN</sequence>
<evidence type="ECO:0000313" key="3">
    <source>
        <dbReference type="Proteomes" id="UP000007879"/>
    </source>
</evidence>
<organism evidence="2 3">
    <name type="scientific">Amphimedon queenslandica</name>
    <name type="common">Sponge</name>
    <dbReference type="NCBI Taxonomy" id="400682"/>
    <lineage>
        <taxon>Eukaryota</taxon>
        <taxon>Metazoa</taxon>
        <taxon>Porifera</taxon>
        <taxon>Demospongiae</taxon>
        <taxon>Heteroscleromorpha</taxon>
        <taxon>Haplosclerida</taxon>
        <taxon>Niphatidae</taxon>
        <taxon>Amphimedon</taxon>
    </lineage>
</organism>
<dbReference type="KEGG" id="aqu:109583424"/>
<dbReference type="AlphaFoldDB" id="A0AAN0JBD6"/>
<dbReference type="Proteomes" id="UP000007879">
    <property type="component" value="Unassembled WGS sequence"/>
</dbReference>